<proteinExistence type="predicted"/>
<protein>
    <submittedName>
        <fullName evidence="1">Uncharacterized protein</fullName>
    </submittedName>
</protein>
<accession>A0A0C3JVG7</accession>
<dbReference type="Proteomes" id="UP000054217">
    <property type="component" value="Unassembled WGS sequence"/>
</dbReference>
<reference evidence="2" key="2">
    <citation type="submission" date="2015-01" db="EMBL/GenBank/DDBJ databases">
        <title>Evolutionary Origins and Diversification of the Mycorrhizal Mutualists.</title>
        <authorList>
            <consortium name="DOE Joint Genome Institute"/>
            <consortium name="Mycorrhizal Genomics Consortium"/>
            <person name="Kohler A."/>
            <person name="Kuo A."/>
            <person name="Nagy L.G."/>
            <person name="Floudas D."/>
            <person name="Copeland A."/>
            <person name="Barry K.W."/>
            <person name="Cichocki N."/>
            <person name="Veneault-Fourrey C."/>
            <person name="LaButti K."/>
            <person name="Lindquist E.A."/>
            <person name="Lipzen A."/>
            <person name="Lundell T."/>
            <person name="Morin E."/>
            <person name="Murat C."/>
            <person name="Riley R."/>
            <person name="Ohm R."/>
            <person name="Sun H."/>
            <person name="Tunlid A."/>
            <person name="Henrissat B."/>
            <person name="Grigoriev I.V."/>
            <person name="Hibbett D.S."/>
            <person name="Martin F."/>
        </authorList>
    </citation>
    <scope>NUCLEOTIDE SEQUENCE [LARGE SCALE GENOMIC DNA]</scope>
    <source>
        <strain evidence="2">Marx 270</strain>
    </source>
</reference>
<dbReference type="OrthoDB" id="10468361at2759"/>
<evidence type="ECO:0000313" key="1">
    <source>
        <dbReference type="EMBL" id="KIO01422.1"/>
    </source>
</evidence>
<reference evidence="1 2" key="1">
    <citation type="submission" date="2014-04" db="EMBL/GenBank/DDBJ databases">
        <authorList>
            <consortium name="DOE Joint Genome Institute"/>
            <person name="Kuo A."/>
            <person name="Kohler A."/>
            <person name="Costa M.D."/>
            <person name="Nagy L.G."/>
            <person name="Floudas D."/>
            <person name="Copeland A."/>
            <person name="Barry K.W."/>
            <person name="Cichocki N."/>
            <person name="Veneault-Fourrey C."/>
            <person name="LaButti K."/>
            <person name="Lindquist E.A."/>
            <person name="Lipzen A."/>
            <person name="Lundell T."/>
            <person name="Morin E."/>
            <person name="Murat C."/>
            <person name="Sun H."/>
            <person name="Tunlid A."/>
            <person name="Henrissat B."/>
            <person name="Grigoriev I.V."/>
            <person name="Hibbett D.S."/>
            <person name="Martin F."/>
            <person name="Nordberg H.P."/>
            <person name="Cantor M.N."/>
            <person name="Hua S.X."/>
        </authorList>
    </citation>
    <scope>NUCLEOTIDE SEQUENCE [LARGE SCALE GENOMIC DNA]</scope>
    <source>
        <strain evidence="1 2">Marx 270</strain>
    </source>
</reference>
<dbReference type="EMBL" id="KN831988">
    <property type="protein sequence ID" value="KIO01422.1"/>
    <property type="molecule type" value="Genomic_DNA"/>
</dbReference>
<dbReference type="HOGENOM" id="CLU_1555893_0_0_1"/>
<evidence type="ECO:0000313" key="2">
    <source>
        <dbReference type="Proteomes" id="UP000054217"/>
    </source>
</evidence>
<keyword evidence="2" id="KW-1185">Reference proteome</keyword>
<gene>
    <name evidence="1" type="ORF">M404DRAFT_733162</name>
</gene>
<organism evidence="1 2">
    <name type="scientific">Pisolithus tinctorius Marx 270</name>
    <dbReference type="NCBI Taxonomy" id="870435"/>
    <lineage>
        <taxon>Eukaryota</taxon>
        <taxon>Fungi</taxon>
        <taxon>Dikarya</taxon>
        <taxon>Basidiomycota</taxon>
        <taxon>Agaricomycotina</taxon>
        <taxon>Agaricomycetes</taxon>
        <taxon>Agaricomycetidae</taxon>
        <taxon>Boletales</taxon>
        <taxon>Sclerodermatineae</taxon>
        <taxon>Pisolithaceae</taxon>
        <taxon>Pisolithus</taxon>
    </lineage>
</organism>
<dbReference type="InParanoid" id="A0A0C3JVG7"/>
<name>A0A0C3JVG7_PISTI</name>
<sequence>MDSRRKILAGQSDCYVLCLTDLFHLEFGIRTSHMLSQTAARSLPSFCPEMTRKGTLPFRRSPGVFPRYGRIKAPDRWITHNFVRSHRSTRCGHDEIHLLPDGRRFKFLSSLKYGLGRFRVYNGASRAIPCTSIPDVCMVGPPECSSLTLFIVFRTGTIGEGYLGPFVGFASW</sequence>
<dbReference type="AlphaFoldDB" id="A0A0C3JVG7"/>